<accession>A0A849SM37</accession>
<feature type="chain" id="PRO_5032786548" description="FlgD Ig-like domain-containing protein" evidence="2">
    <location>
        <begin position="20"/>
        <end position="1459"/>
    </location>
</feature>
<protein>
    <recommendedName>
        <fullName evidence="5">FlgD Ig-like domain-containing protein</fullName>
    </recommendedName>
</protein>
<proteinExistence type="predicted"/>
<name>A0A849SM37_UNCEI</name>
<evidence type="ECO:0000256" key="1">
    <source>
        <dbReference type="SAM" id="MobiDB-lite"/>
    </source>
</evidence>
<gene>
    <name evidence="3" type="ORF">HOP12_15250</name>
</gene>
<evidence type="ECO:0000313" key="4">
    <source>
        <dbReference type="Proteomes" id="UP000580839"/>
    </source>
</evidence>
<organism evidence="3 4">
    <name type="scientific">Eiseniibacteriota bacterium</name>
    <dbReference type="NCBI Taxonomy" id="2212470"/>
    <lineage>
        <taxon>Bacteria</taxon>
        <taxon>Candidatus Eiseniibacteriota</taxon>
    </lineage>
</organism>
<feature type="region of interest" description="Disordered" evidence="1">
    <location>
        <begin position="519"/>
        <end position="541"/>
    </location>
</feature>
<sequence length="1459" mass="154303">MLPLLVLSCAVLTAAAALAHADLPEVVESDFERTSAPAPRRSSPASFLAIDPDTLFIGHVFGSTGLPGTPGGFGPYHVGRGRYRVSVSSSAPVADRNGYWDWDRFNPGESDSLQGWWPLDRGHGTSGGVTVNDRQRSFQGLDHGNLGNYVINQGSPKRTFGVIGYWHWDPGAFAPGLPDSGAAISGPGVEWFPLSGNASAWCGLRGQGDDTVEDPITHNSFNQAIVDRQSSMTPGVLTGAQSLRGTDKNYPGYGSQWDQLLYRDVQLADGDSLNLSFLYSTRMDTRAATAPATRIGWFDLDPLKAPTPGDGNFISSSDAGALAPVDSFMVYVGVPVTDAACVYSDGSVAPVADPLRRWFSEVIAIQHPRRELLSVAGEHAPASFNAVLPGGLGSFVQQLLDVDGTENGGRIRLVFRVKTNRGFDDADWGIHQNFSSQTEGAARVDDVLVNAWPEQEGNFESAESIDNTRSALLSWRSTGKPTAVFFHAHDLASLPFADPCGVASSSQRQCNLSARVITPGNHDQFEKPGGTSGTAAQDRHGLFGSPTIDLTSSAPGNFNPTGVDAAMANATGDFKVMLDLYTAGLKGSANGNYWQVAWQSYPARQANGLKVWGEVRTPPIVSSFLNTSCVTLVSRGARFDNAIVTSNASGIPDSLRFYLQHVTRCFALTISPADCSPSFGPNAGTYFDNVSLAFIDAPSAPAVALNFWDLFVDAFPTNPDDALVVAGGAAFDTCAAYVRTALNLASASGLSRPNVPADTALVSAPGAGMRVDLVFRILPGVGNYVAIGDRGSGVAQRPDANPRIAALPGDGSFWGAYLLENGAFGTGAPMNGISPGPGHAAGVWNPNVWNSARCDTAELNLFAANGNGPNLPQLTPGVWATMLHESDPHFTTLGTVKPRCFLLDPSANAPLDDTNITCGGGGFPPAWVSAPGSGWNPNEVPGQPGATREYTKIIPDGQFTPGAHVQYFYRVSSLSTPASFVMAPDTNVILPQLAESSTDGHRWQQFGVLPDRWKDPAYGGVGMACMLYVDFADRRGDEREWVAAMDSIGGTLPARRGAHNGWSARGDQNPFLGVNAANGGDPTLAVAAHGGQPGTLWDLYNVRAVESGVTAGSFASRLAANGAGALSGRTATHGPTPAMLRYFYRMLVMNTGDLGVGGRSTLGPIANRTDDDVALLQDFASQPDGTSLPRTVIALGRSLAESQANPATGHPGFLETYFGASLRSGSYRSLTATQKELTDLVPSNPIDDGLDTHFAGRTDCNVDPDVLVIAAGATSAQVALEYSDPSAIGASPPFIAGVYVPPSIGHPHQSILEAVRLEDVGAPVNRARIGRSLLVLTTLSQVLQQIGCGALTMPVGVGESPTSSTPIGYLLARSANPSREPGARLAFSLPRAERAQLAIFDAAGRRVRLLADRWFPAGREQRLDWDGKNDSGQMLSPGVYFWRLLSPSFQSRRKLTFLR</sequence>
<keyword evidence="2" id="KW-0732">Signal</keyword>
<dbReference type="Proteomes" id="UP000580839">
    <property type="component" value="Unassembled WGS sequence"/>
</dbReference>
<evidence type="ECO:0000256" key="2">
    <source>
        <dbReference type="SAM" id="SignalP"/>
    </source>
</evidence>
<comment type="caution">
    <text evidence="3">The sequence shown here is derived from an EMBL/GenBank/DDBJ whole genome shotgun (WGS) entry which is preliminary data.</text>
</comment>
<feature type="signal peptide" evidence="2">
    <location>
        <begin position="1"/>
        <end position="19"/>
    </location>
</feature>
<dbReference type="Gene3D" id="2.60.40.4070">
    <property type="match status" value="1"/>
</dbReference>
<evidence type="ECO:0000313" key="3">
    <source>
        <dbReference type="EMBL" id="NOT35501.1"/>
    </source>
</evidence>
<reference evidence="3 4" key="1">
    <citation type="submission" date="2020-04" db="EMBL/GenBank/DDBJ databases">
        <title>Metagenomic profiling of ammonia- and methane-oxidizing microorganisms in a Dutch drinking water treatment plant.</title>
        <authorList>
            <person name="Poghosyan L."/>
            <person name="Leucker S."/>
        </authorList>
    </citation>
    <scope>NUCLEOTIDE SEQUENCE [LARGE SCALE GENOMIC DNA]</scope>
    <source>
        <strain evidence="3">S-RSF-IL-03</strain>
    </source>
</reference>
<dbReference type="EMBL" id="JABFRW010000199">
    <property type="protein sequence ID" value="NOT35501.1"/>
    <property type="molecule type" value="Genomic_DNA"/>
</dbReference>
<evidence type="ECO:0008006" key="5">
    <source>
        <dbReference type="Google" id="ProtNLM"/>
    </source>
</evidence>